<feature type="non-terminal residue" evidence="1">
    <location>
        <position position="194"/>
    </location>
</feature>
<name>A0A7K6AI80_UPUEP</name>
<dbReference type="PANTHER" id="PTHR23187">
    <property type="entry name" value="FLJ44216 PROTEIN-RELATED"/>
    <property type="match status" value="1"/>
</dbReference>
<evidence type="ECO:0000313" key="1">
    <source>
        <dbReference type="EMBL" id="NWU89743.1"/>
    </source>
</evidence>
<dbReference type="Proteomes" id="UP000544127">
    <property type="component" value="Unassembled WGS sequence"/>
</dbReference>
<reference evidence="1 2" key="1">
    <citation type="submission" date="2019-09" db="EMBL/GenBank/DDBJ databases">
        <title>Bird 10,000 Genomes (B10K) Project - Family phase.</title>
        <authorList>
            <person name="Zhang G."/>
        </authorList>
    </citation>
    <scope>NUCLEOTIDE SEQUENCE [LARGE SCALE GENOMIC DNA]</scope>
    <source>
        <strain evidence="1">B10K-DU-012-37</strain>
    </source>
</reference>
<proteinExistence type="predicted"/>
<dbReference type="AlphaFoldDB" id="A0A7K6AI80"/>
<dbReference type="GO" id="GO:0032184">
    <property type="term" value="F:SUMO polymer binding"/>
    <property type="evidence" value="ECO:0007669"/>
    <property type="project" value="TreeGrafter"/>
</dbReference>
<feature type="non-terminal residue" evidence="1">
    <location>
        <position position="1"/>
    </location>
</feature>
<dbReference type="PANTHER" id="PTHR23187:SF3">
    <property type="entry name" value="SUMO-INTERACTING MOTIF-CONTAINING PROTEIN 1"/>
    <property type="match status" value="1"/>
</dbReference>
<gene>
    <name evidence="1" type="primary">Simc1</name>
    <name evidence="1" type="ORF">UPUEPO_R07616</name>
</gene>
<dbReference type="EMBL" id="VZRI01001595">
    <property type="protein sequence ID" value="NWU89743.1"/>
    <property type="molecule type" value="Genomic_DNA"/>
</dbReference>
<evidence type="ECO:0000313" key="2">
    <source>
        <dbReference type="Proteomes" id="UP000544127"/>
    </source>
</evidence>
<dbReference type="InterPro" id="IPR052119">
    <property type="entry name" value="ElonginBC-PRC2_ViralRestrict"/>
</dbReference>
<protein>
    <submittedName>
        <fullName evidence="1">SIMC1 protein</fullName>
    </submittedName>
</protein>
<organism evidence="1 2">
    <name type="scientific">Upupa epops</name>
    <name type="common">Eurasian hoopoe</name>
    <dbReference type="NCBI Taxonomy" id="57439"/>
    <lineage>
        <taxon>Eukaryota</taxon>
        <taxon>Metazoa</taxon>
        <taxon>Chordata</taxon>
        <taxon>Craniata</taxon>
        <taxon>Vertebrata</taxon>
        <taxon>Euteleostomi</taxon>
        <taxon>Archelosauria</taxon>
        <taxon>Archosauria</taxon>
        <taxon>Dinosauria</taxon>
        <taxon>Saurischia</taxon>
        <taxon>Theropoda</taxon>
        <taxon>Coelurosauria</taxon>
        <taxon>Aves</taxon>
        <taxon>Neognathae</taxon>
        <taxon>Neoaves</taxon>
        <taxon>Telluraves</taxon>
        <taxon>Coraciimorphae</taxon>
        <taxon>Bucerotiformes</taxon>
        <taxon>Upupidae</taxon>
        <taxon>Upupa</taxon>
    </lineage>
</organism>
<dbReference type="OrthoDB" id="6088715at2759"/>
<keyword evidence="2" id="KW-1185">Reference proteome</keyword>
<accession>A0A7K6AI80</accession>
<sequence>LQRMLSLAVEVDKFPNCSSCKIADVIFPFILSIPLRIQREAFLTTMDSQLLRCKLLELLFQHSCEPSPTILPLSLTKILYFVSHCSVLLPYQGETATWQRWDEMLQYLSLLLLSYQNVILGQATFLLPLAEDLQSSLSDRMEMIVQKAKPKLQDSDYVSQGDIQLTMENLISRLQQILGQPLPLQITEKLFMLQ</sequence>
<comment type="caution">
    <text evidence="1">The sequence shown here is derived from an EMBL/GenBank/DDBJ whole genome shotgun (WGS) entry which is preliminary data.</text>
</comment>